<feature type="domain" description="HTH gntR-type" evidence="4">
    <location>
        <begin position="23"/>
        <end position="90"/>
    </location>
</feature>
<dbReference type="InterPro" id="IPR008920">
    <property type="entry name" value="TF_FadR/GntR_C"/>
</dbReference>
<dbReference type="EMBL" id="JBHSQI010000003">
    <property type="protein sequence ID" value="MFC6153627.1"/>
    <property type="molecule type" value="Genomic_DNA"/>
</dbReference>
<dbReference type="SMART" id="SM00345">
    <property type="entry name" value="HTH_GNTR"/>
    <property type="match status" value="1"/>
</dbReference>
<name>A0ABW1QXE6_9ACTN</name>
<evidence type="ECO:0000313" key="5">
    <source>
        <dbReference type="EMBL" id="MFC6153627.1"/>
    </source>
</evidence>
<dbReference type="Gene3D" id="1.10.10.10">
    <property type="entry name" value="Winged helix-like DNA-binding domain superfamily/Winged helix DNA-binding domain"/>
    <property type="match status" value="1"/>
</dbReference>
<dbReference type="InterPro" id="IPR000524">
    <property type="entry name" value="Tscrpt_reg_HTH_GntR"/>
</dbReference>
<evidence type="ECO:0000256" key="2">
    <source>
        <dbReference type="ARBA" id="ARBA00023125"/>
    </source>
</evidence>
<sequence>MSTSSDKLIADLFGSAESRPALASTAERVADMLRGYLTEGRIAPGTRMSEEAFAKALSVSRNTLREAFRLLGHEGLLVHELNRGVFVREFTRTDVNDIYDLRELIELAAVSRTAKHTPEGFASLRESLAEGARAAAVEDWQGVGTHNLEFHRRLCELMGSDRINKLMRGILAESRLAFRVMTNVEAMDSPYLSKNELICDHLEAGRSGEAVVLIQEYLSFARGQLLDALPQNAD</sequence>
<dbReference type="SUPFAM" id="SSF48008">
    <property type="entry name" value="GntR ligand-binding domain-like"/>
    <property type="match status" value="1"/>
</dbReference>
<gene>
    <name evidence="5" type="ORF">ACFPWU_08125</name>
</gene>
<dbReference type="PROSITE" id="PS50949">
    <property type="entry name" value="HTH_GNTR"/>
    <property type="match status" value="1"/>
</dbReference>
<dbReference type="RefSeq" id="WP_128221426.1">
    <property type="nucleotide sequence ID" value="NZ_CP034929.1"/>
</dbReference>
<protein>
    <submittedName>
        <fullName evidence="5">GntR family transcriptional regulator</fullName>
    </submittedName>
</protein>
<organism evidence="5 6">
    <name type="scientific">Nocardioides yefusunii</name>
    <dbReference type="NCBI Taxonomy" id="2500546"/>
    <lineage>
        <taxon>Bacteria</taxon>
        <taxon>Bacillati</taxon>
        <taxon>Actinomycetota</taxon>
        <taxon>Actinomycetes</taxon>
        <taxon>Propionibacteriales</taxon>
        <taxon>Nocardioidaceae</taxon>
        <taxon>Nocardioides</taxon>
    </lineage>
</organism>
<dbReference type="CDD" id="cd07377">
    <property type="entry name" value="WHTH_GntR"/>
    <property type="match status" value="1"/>
</dbReference>
<dbReference type="PANTHER" id="PTHR43537">
    <property type="entry name" value="TRANSCRIPTIONAL REGULATOR, GNTR FAMILY"/>
    <property type="match status" value="1"/>
</dbReference>
<dbReference type="SUPFAM" id="SSF46785">
    <property type="entry name" value="Winged helix' DNA-binding domain"/>
    <property type="match status" value="1"/>
</dbReference>
<dbReference type="InterPro" id="IPR011711">
    <property type="entry name" value="GntR_C"/>
</dbReference>
<dbReference type="PANTHER" id="PTHR43537:SF45">
    <property type="entry name" value="GNTR FAMILY REGULATORY PROTEIN"/>
    <property type="match status" value="1"/>
</dbReference>
<dbReference type="SMART" id="SM00895">
    <property type="entry name" value="FCD"/>
    <property type="match status" value="1"/>
</dbReference>
<dbReference type="Pfam" id="PF00392">
    <property type="entry name" value="GntR"/>
    <property type="match status" value="1"/>
</dbReference>
<evidence type="ECO:0000256" key="1">
    <source>
        <dbReference type="ARBA" id="ARBA00023015"/>
    </source>
</evidence>
<dbReference type="Gene3D" id="1.20.120.530">
    <property type="entry name" value="GntR ligand-binding domain-like"/>
    <property type="match status" value="1"/>
</dbReference>
<dbReference type="InterPro" id="IPR036390">
    <property type="entry name" value="WH_DNA-bd_sf"/>
</dbReference>
<evidence type="ECO:0000313" key="6">
    <source>
        <dbReference type="Proteomes" id="UP001596098"/>
    </source>
</evidence>
<dbReference type="InterPro" id="IPR036388">
    <property type="entry name" value="WH-like_DNA-bd_sf"/>
</dbReference>
<keyword evidence="3" id="KW-0804">Transcription</keyword>
<keyword evidence="2" id="KW-0238">DNA-binding</keyword>
<comment type="caution">
    <text evidence="5">The sequence shown here is derived from an EMBL/GenBank/DDBJ whole genome shotgun (WGS) entry which is preliminary data.</text>
</comment>
<evidence type="ECO:0000256" key="3">
    <source>
        <dbReference type="ARBA" id="ARBA00023163"/>
    </source>
</evidence>
<evidence type="ECO:0000259" key="4">
    <source>
        <dbReference type="PROSITE" id="PS50949"/>
    </source>
</evidence>
<keyword evidence="1" id="KW-0805">Transcription regulation</keyword>
<accession>A0ABW1QXE6</accession>
<dbReference type="Pfam" id="PF07729">
    <property type="entry name" value="FCD"/>
    <property type="match status" value="1"/>
</dbReference>
<reference evidence="6" key="1">
    <citation type="journal article" date="2019" name="Int. J. Syst. Evol. Microbiol.">
        <title>The Global Catalogue of Microorganisms (GCM) 10K type strain sequencing project: providing services to taxonomists for standard genome sequencing and annotation.</title>
        <authorList>
            <consortium name="The Broad Institute Genomics Platform"/>
            <consortium name="The Broad Institute Genome Sequencing Center for Infectious Disease"/>
            <person name="Wu L."/>
            <person name="Ma J."/>
        </authorList>
    </citation>
    <scope>NUCLEOTIDE SEQUENCE [LARGE SCALE GENOMIC DNA]</scope>
    <source>
        <strain evidence="6">DFY28</strain>
    </source>
</reference>
<dbReference type="Proteomes" id="UP001596098">
    <property type="component" value="Unassembled WGS sequence"/>
</dbReference>
<proteinExistence type="predicted"/>
<keyword evidence="6" id="KW-1185">Reference proteome</keyword>